<keyword evidence="3" id="KW-1185">Reference proteome</keyword>
<dbReference type="Proteomes" id="UP001416858">
    <property type="component" value="Unassembled WGS sequence"/>
</dbReference>
<dbReference type="Gene3D" id="2.160.20.10">
    <property type="entry name" value="Single-stranded right-handed beta-helix, Pectin lyase-like"/>
    <property type="match status" value="2"/>
</dbReference>
<dbReference type="PANTHER" id="PTHR36453:SF1">
    <property type="entry name" value="RIGHT HANDED BETA HELIX DOMAIN-CONTAINING PROTEIN"/>
    <property type="match status" value="1"/>
</dbReference>
<dbReference type="SMART" id="SM00710">
    <property type="entry name" value="PbH1"/>
    <property type="match status" value="4"/>
</dbReference>
<evidence type="ECO:0000313" key="2">
    <source>
        <dbReference type="EMBL" id="GAA5508191.1"/>
    </source>
</evidence>
<dbReference type="InterPro" id="IPR011050">
    <property type="entry name" value="Pectin_lyase_fold/virulence"/>
</dbReference>
<accession>A0ABP9VU27</accession>
<comment type="caution">
    <text evidence="2">The sequence shown here is derived from an EMBL/GenBank/DDBJ whole genome shotgun (WGS) entry which is preliminary data.</text>
</comment>
<gene>
    <name evidence="2" type="ORF">Rcae01_03657</name>
</gene>
<evidence type="ECO:0000313" key="3">
    <source>
        <dbReference type="Proteomes" id="UP001416858"/>
    </source>
</evidence>
<dbReference type="InterPro" id="IPR036034">
    <property type="entry name" value="PDZ_sf"/>
</dbReference>
<reference evidence="2 3" key="1">
    <citation type="submission" date="2024-02" db="EMBL/GenBank/DDBJ databases">
        <title>Rhodopirellula caenicola NBRC 110016.</title>
        <authorList>
            <person name="Ichikawa N."/>
            <person name="Katano-Makiyama Y."/>
            <person name="Hidaka K."/>
        </authorList>
    </citation>
    <scope>NUCLEOTIDE SEQUENCE [LARGE SCALE GENOMIC DNA]</scope>
    <source>
        <strain evidence="2 3">NBRC 110016</strain>
    </source>
</reference>
<dbReference type="InterPro" id="IPR001478">
    <property type="entry name" value="PDZ"/>
</dbReference>
<name>A0ABP9VU27_9BACT</name>
<dbReference type="InterPro" id="IPR012334">
    <property type="entry name" value="Pectin_lyas_fold"/>
</dbReference>
<dbReference type="SMART" id="SM00228">
    <property type="entry name" value="PDZ"/>
    <property type="match status" value="1"/>
</dbReference>
<evidence type="ECO:0000259" key="1">
    <source>
        <dbReference type="SMART" id="SM00228"/>
    </source>
</evidence>
<dbReference type="SUPFAM" id="SSF50156">
    <property type="entry name" value="PDZ domain-like"/>
    <property type="match status" value="1"/>
</dbReference>
<dbReference type="RefSeq" id="WP_345684988.1">
    <property type="nucleotide sequence ID" value="NZ_BAABRO010000008.1"/>
</dbReference>
<dbReference type="SUPFAM" id="SSF51126">
    <property type="entry name" value="Pectin lyase-like"/>
    <property type="match status" value="1"/>
</dbReference>
<proteinExistence type="predicted"/>
<sequence>MFDFVHFAKPDMNLQKKLKVMKLATTTLLIVLWTAQTSLAADLFVSVSGNDTQPGTKELPVATLQKAKSLAASYAGNEAVTVHVSDGIYYLPEPLVFTPEDSGTKDKRVVYRAEREGGAVLSGGTKLALQWQPYRDGIFQAETPAGLAIDQLFINGSSQRMARYPNYDANKPTDAYQGYAADAFSKERAARWKNPEGGFIHAMHRSRWGGYHYRITGKDADGEVTYEGGWQNNRQMGMHKDFRMVENIFEELDAAGEWFHDAEANKLYYKPDADTDLNTATVEVVRLRHLVEFQGTLDAPVKSITFQGFVFRHAARTFMDTKEPMLRSDWTIYRGGAVMITGSEDIHILDSEFDQVGGNAIFVNQYNRGTLVKGCHIHDCGASGVCFVGDPAAVRDPLFEYGQKNDLAKIDRTPGPKTENYPANGTVEDCLIHGIGRVERQPAGVQIEMAMAITVRDCSIYDCARAGINVGDGAWGGHLIERCDVFDTVLETHDHGSFNSWGRDRYWRRDYLDVSQKAIDADPKLPFLDAFNTTVIRNSRWRCDHGWDIDLDDGSSNYDIYNNLMLQGGLKLREGFRRRAWNNITINNGFHPHVWFNNSQDEVFSNIFMAEHRGARMPSQKAKGKRIDSNLFFSADPKIKDKFVQFGWDLHSIVADPLFIDPASGDFRVAPGSPAFEIGFENFPMDQFGVKKPSLKAIAETPVIPELEIPGQNSPSTDAANTTVAMDWYWLGATLHALEGEEFSAYGVSKQDGGVALLDFPKRSLAAAAGFQENDLVLAINDTKMASAEDLIAAYTRAGNTPLRVRVVRDQETIDLKIEDHPYVAIESASTPAEFSALQLPKAATRKVSANQTTQNEPLKVLTDGELNRDYGPVFQNGVQNGAYKLDLGAVKSVSAITSWSFNQNQKRGVQKLSLFASNANTDPGWKLSDRSRFIPLGTIDTRSAASGDFTAASLRAPDGKSLGNFRWIVWQVSPVSKSRENTAFQELNVEVQQ</sequence>
<dbReference type="Gene3D" id="2.30.42.10">
    <property type="match status" value="1"/>
</dbReference>
<feature type="domain" description="PDZ" evidence="1">
    <location>
        <begin position="729"/>
        <end position="811"/>
    </location>
</feature>
<organism evidence="2 3">
    <name type="scientific">Novipirellula caenicola</name>
    <dbReference type="NCBI Taxonomy" id="1536901"/>
    <lineage>
        <taxon>Bacteria</taxon>
        <taxon>Pseudomonadati</taxon>
        <taxon>Planctomycetota</taxon>
        <taxon>Planctomycetia</taxon>
        <taxon>Pirellulales</taxon>
        <taxon>Pirellulaceae</taxon>
        <taxon>Novipirellula</taxon>
    </lineage>
</organism>
<protein>
    <recommendedName>
        <fullName evidence="1">PDZ domain-containing protein</fullName>
    </recommendedName>
</protein>
<dbReference type="PANTHER" id="PTHR36453">
    <property type="entry name" value="SECRETED PROTEIN-RELATED"/>
    <property type="match status" value="1"/>
</dbReference>
<dbReference type="InterPro" id="IPR006626">
    <property type="entry name" value="PbH1"/>
</dbReference>
<dbReference type="EMBL" id="BAABRO010000008">
    <property type="protein sequence ID" value="GAA5508191.1"/>
    <property type="molecule type" value="Genomic_DNA"/>
</dbReference>